<feature type="non-terminal residue" evidence="6">
    <location>
        <position position="1"/>
    </location>
</feature>
<dbReference type="Gramene" id="TVU29539">
    <property type="protein sequence ID" value="TVU29539"/>
    <property type="gene ID" value="EJB05_21109"/>
</dbReference>
<evidence type="ECO:0000256" key="4">
    <source>
        <dbReference type="ARBA" id="ARBA00023136"/>
    </source>
</evidence>
<dbReference type="EMBL" id="RWGY01000011">
    <property type="protein sequence ID" value="TVU29539.1"/>
    <property type="molecule type" value="Genomic_DNA"/>
</dbReference>
<evidence type="ECO:0000256" key="3">
    <source>
        <dbReference type="ARBA" id="ARBA00022989"/>
    </source>
</evidence>
<protein>
    <submittedName>
        <fullName evidence="6">Uncharacterized protein</fullName>
    </submittedName>
</protein>
<dbReference type="Proteomes" id="UP000324897">
    <property type="component" value="Chromosome 1"/>
</dbReference>
<accession>A0A5J9V0A4</accession>
<proteinExistence type="predicted"/>
<keyword evidence="2" id="KW-0812">Transmembrane</keyword>
<evidence type="ECO:0000313" key="7">
    <source>
        <dbReference type="Proteomes" id="UP000324897"/>
    </source>
</evidence>
<dbReference type="Pfam" id="PF04749">
    <property type="entry name" value="PLAC8"/>
    <property type="match status" value="1"/>
</dbReference>
<comment type="caution">
    <text evidence="6">The sequence shown here is derived from an EMBL/GenBank/DDBJ whole genome shotgun (WGS) entry which is preliminary data.</text>
</comment>
<feature type="compositionally biased region" description="Gly residues" evidence="5">
    <location>
        <begin position="1"/>
        <end position="10"/>
    </location>
</feature>
<dbReference type="InterPro" id="IPR006461">
    <property type="entry name" value="PLAC_motif_containing"/>
</dbReference>
<evidence type="ECO:0000256" key="5">
    <source>
        <dbReference type="SAM" id="MobiDB-lite"/>
    </source>
</evidence>
<name>A0A5J9V0A4_9POAL</name>
<dbReference type="AlphaFoldDB" id="A0A5J9V0A4"/>
<keyword evidence="4" id="KW-0472">Membrane</keyword>
<dbReference type="GO" id="GO:0016020">
    <property type="term" value="C:membrane"/>
    <property type="evidence" value="ECO:0007669"/>
    <property type="project" value="UniProtKB-SubCell"/>
</dbReference>
<reference evidence="6 7" key="1">
    <citation type="journal article" date="2019" name="Sci. Rep.">
        <title>A high-quality genome of Eragrostis curvula grass provides insights into Poaceae evolution and supports new strategies to enhance forage quality.</title>
        <authorList>
            <person name="Carballo J."/>
            <person name="Santos B.A.C.M."/>
            <person name="Zappacosta D."/>
            <person name="Garbus I."/>
            <person name="Selva J.P."/>
            <person name="Gallo C.A."/>
            <person name="Diaz A."/>
            <person name="Albertini E."/>
            <person name="Caccamo M."/>
            <person name="Echenique V."/>
        </authorList>
    </citation>
    <scope>NUCLEOTIDE SEQUENCE [LARGE SCALE GENOMIC DNA]</scope>
    <source>
        <strain evidence="7">cv. Victoria</strain>
        <tissue evidence="6">Leaf</tissue>
    </source>
</reference>
<keyword evidence="3" id="KW-1133">Transmembrane helix</keyword>
<feature type="region of interest" description="Disordered" evidence="5">
    <location>
        <begin position="1"/>
        <end position="21"/>
    </location>
</feature>
<evidence type="ECO:0000313" key="6">
    <source>
        <dbReference type="EMBL" id="TVU29539.1"/>
    </source>
</evidence>
<gene>
    <name evidence="6" type="ORF">EJB05_21109</name>
</gene>
<organism evidence="6 7">
    <name type="scientific">Eragrostis curvula</name>
    <name type="common">weeping love grass</name>
    <dbReference type="NCBI Taxonomy" id="38414"/>
    <lineage>
        <taxon>Eukaryota</taxon>
        <taxon>Viridiplantae</taxon>
        <taxon>Streptophyta</taxon>
        <taxon>Embryophyta</taxon>
        <taxon>Tracheophyta</taxon>
        <taxon>Spermatophyta</taxon>
        <taxon>Magnoliopsida</taxon>
        <taxon>Liliopsida</taxon>
        <taxon>Poales</taxon>
        <taxon>Poaceae</taxon>
        <taxon>PACMAD clade</taxon>
        <taxon>Chloridoideae</taxon>
        <taxon>Eragrostideae</taxon>
        <taxon>Eragrostidinae</taxon>
        <taxon>Eragrostis</taxon>
    </lineage>
</organism>
<keyword evidence="7" id="KW-1185">Reference proteome</keyword>
<evidence type="ECO:0000256" key="1">
    <source>
        <dbReference type="ARBA" id="ARBA00004370"/>
    </source>
</evidence>
<sequence>MAERGGGAGGATRRRRRHRVAGGGLVRADRGDRRPGLHVVRLPHGALYTLISNQAAHGLPAHQESPCTDCCVHCCCEPCALCQMYRELSKKGFDMSQGIFSLFTSVLSSMYCDVATLVLCAGWQANMEIQGRTAATVHAAADAHRDEPVMLLLMHLCCHVLKATVIRLPTVQICA</sequence>
<evidence type="ECO:0000256" key="2">
    <source>
        <dbReference type="ARBA" id="ARBA00022692"/>
    </source>
</evidence>
<dbReference type="OrthoDB" id="1045822at2759"/>
<comment type="subcellular location">
    <subcellularLocation>
        <location evidence="1">Membrane</location>
    </subcellularLocation>
</comment>